<keyword evidence="7" id="KW-0418">Kinase</keyword>
<dbReference type="GO" id="GO:0016301">
    <property type="term" value="F:kinase activity"/>
    <property type="evidence" value="ECO:0007669"/>
    <property type="project" value="UniProtKB-KW"/>
</dbReference>
<dbReference type="STRING" id="77635.BISU_0440"/>
<dbReference type="PROSITE" id="PS51094">
    <property type="entry name" value="PTS_EIIA_TYPE_2"/>
    <property type="match status" value="1"/>
</dbReference>
<evidence type="ECO:0000259" key="11">
    <source>
        <dbReference type="PROSITE" id="PS51094"/>
    </source>
</evidence>
<dbReference type="Pfam" id="PF00359">
    <property type="entry name" value="PTS_EIIA_2"/>
    <property type="match status" value="1"/>
</dbReference>
<evidence type="ECO:0000256" key="4">
    <source>
        <dbReference type="ARBA" id="ARBA00022553"/>
    </source>
</evidence>
<evidence type="ECO:0000313" key="12">
    <source>
        <dbReference type="EMBL" id="KFJ03964.1"/>
    </source>
</evidence>
<evidence type="ECO:0000256" key="8">
    <source>
        <dbReference type="ARBA" id="ARBA00037387"/>
    </source>
</evidence>
<protein>
    <recommendedName>
        <fullName evidence="9">Ascorbate-specific PTS system EIIA component</fullName>
    </recommendedName>
    <alternativeName>
        <fullName evidence="10">Ascorbate-specific phosphotransferase enzyme IIA component</fullName>
    </alternativeName>
</protein>
<evidence type="ECO:0000256" key="10">
    <source>
        <dbReference type="ARBA" id="ARBA00042072"/>
    </source>
</evidence>
<dbReference type="eggNOG" id="COG1762">
    <property type="taxonomic scope" value="Bacteria"/>
</dbReference>
<dbReference type="Proteomes" id="UP000029055">
    <property type="component" value="Unassembled WGS sequence"/>
</dbReference>
<evidence type="ECO:0000256" key="2">
    <source>
        <dbReference type="ARBA" id="ARBA00022448"/>
    </source>
</evidence>
<name>A0A087E863_9BIFI</name>
<dbReference type="PANTHER" id="PTHR36203:SF1">
    <property type="entry name" value="ASCORBATE-SPECIFIC PTS SYSTEM EIIA COMPONENT"/>
    <property type="match status" value="1"/>
</dbReference>
<keyword evidence="13" id="KW-1185">Reference proteome</keyword>
<feature type="domain" description="PTS EIIA type-2" evidence="11">
    <location>
        <begin position="4"/>
        <end position="148"/>
    </location>
</feature>
<evidence type="ECO:0000256" key="6">
    <source>
        <dbReference type="ARBA" id="ARBA00022683"/>
    </source>
</evidence>
<dbReference type="AlphaFoldDB" id="A0A087E863"/>
<dbReference type="GO" id="GO:0009401">
    <property type="term" value="P:phosphoenolpyruvate-dependent sugar phosphotransferase system"/>
    <property type="evidence" value="ECO:0007669"/>
    <property type="project" value="UniProtKB-KW"/>
</dbReference>
<keyword evidence="5" id="KW-0808">Transferase</keyword>
<dbReference type="GO" id="GO:0005737">
    <property type="term" value="C:cytoplasm"/>
    <property type="evidence" value="ECO:0007669"/>
    <property type="project" value="UniProtKB-SubCell"/>
</dbReference>
<keyword evidence="6" id="KW-0598">Phosphotransferase system</keyword>
<evidence type="ECO:0000256" key="1">
    <source>
        <dbReference type="ARBA" id="ARBA00004496"/>
    </source>
</evidence>
<dbReference type="Gene3D" id="3.40.930.10">
    <property type="entry name" value="Mannitol-specific EII, Chain A"/>
    <property type="match status" value="1"/>
</dbReference>
<comment type="caution">
    <text evidence="12">The sequence shown here is derived from an EMBL/GenBank/DDBJ whole genome shotgun (WGS) entry which is preliminary data.</text>
</comment>
<dbReference type="EMBL" id="JGZR01000006">
    <property type="protein sequence ID" value="KFJ03964.1"/>
    <property type="molecule type" value="Genomic_DNA"/>
</dbReference>
<keyword evidence="4" id="KW-0597">Phosphoprotein</keyword>
<dbReference type="CDD" id="cd00211">
    <property type="entry name" value="PTS_IIA_fru"/>
    <property type="match status" value="1"/>
</dbReference>
<gene>
    <name evidence="12" type="ORF">BISU_0440</name>
</gene>
<comment type="subcellular location">
    <subcellularLocation>
        <location evidence="1">Cytoplasm</location>
    </subcellularLocation>
</comment>
<proteinExistence type="predicted"/>
<dbReference type="InterPro" id="IPR051351">
    <property type="entry name" value="Ascorbate-PTS_EIIA_comp"/>
</dbReference>
<keyword evidence="3" id="KW-0963">Cytoplasm</keyword>
<evidence type="ECO:0000256" key="5">
    <source>
        <dbReference type="ARBA" id="ARBA00022679"/>
    </source>
</evidence>
<dbReference type="RefSeq" id="WP_024463276.1">
    <property type="nucleotide sequence ID" value="NZ_CP062939.1"/>
</dbReference>
<reference evidence="12 13" key="1">
    <citation type="submission" date="2014-03" db="EMBL/GenBank/DDBJ databases">
        <title>Genomics of Bifidobacteria.</title>
        <authorList>
            <person name="Ventura M."/>
            <person name="Milani C."/>
            <person name="Lugli G.A."/>
        </authorList>
    </citation>
    <scope>NUCLEOTIDE SEQUENCE [LARGE SCALE GENOMIC DNA]</scope>
    <source>
        <strain evidence="12 13">LMG 11597</strain>
    </source>
</reference>
<sequence length="149" mass="15549">MLSQYVDPGSILHRPSVTGWRQAVDIAAAPLLLNGAITPEYVEAIKASIAGPGGTYIDLGGGVALAHARPESGVNATALSVLQVETPFLLADSAEHPISTMFCLAAKDANAHIALMQDLAGLLTDGERRGALNAATTADEIRSIFEEER</sequence>
<comment type="function">
    <text evidence="8">The phosphoenolpyruvate-dependent sugar phosphotransferase system (sugar PTS), a major carbohydrate active transport system, catalyzes the phosphorylation of incoming sugar substrates concomitantly with their translocation across the cell membrane. The enzyme II UlaABC PTS system is involved in ascorbate transport.</text>
</comment>
<dbReference type="PANTHER" id="PTHR36203">
    <property type="entry name" value="ASCORBATE-SPECIFIC PTS SYSTEM EIIA COMPONENT"/>
    <property type="match status" value="1"/>
</dbReference>
<dbReference type="SUPFAM" id="SSF55804">
    <property type="entry name" value="Phoshotransferase/anion transport protein"/>
    <property type="match status" value="1"/>
</dbReference>
<evidence type="ECO:0000256" key="7">
    <source>
        <dbReference type="ARBA" id="ARBA00022777"/>
    </source>
</evidence>
<dbReference type="InterPro" id="IPR002178">
    <property type="entry name" value="PTS_EIIA_type-2_dom"/>
</dbReference>
<keyword evidence="2" id="KW-0813">Transport</keyword>
<accession>A0A087E863</accession>
<dbReference type="InterPro" id="IPR016152">
    <property type="entry name" value="PTrfase/Anion_transptr"/>
</dbReference>
<evidence type="ECO:0000256" key="3">
    <source>
        <dbReference type="ARBA" id="ARBA00022490"/>
    </source>
</evidence>
<evidence type="ECO:0000256" key="9">
    <source>
        <dbReference type="ARBA" id="ARBA00041175"/>
    </source>
</evidence>
<evidence type="ECO:0000313" key="13">
    <source>
        <dbReference type="Proteomes" id="UP000029055"/>
    </source>
</evidence>
<organism evidence="12 13">
    <name type="scientific">Bifidobacterium subtile</name>
    <dbReference type="NCBI Taxonomy" id="77635"/>
    <lineage>
        <taxon>Bacteria</taxon>
        <taxon>Bacillati</taxon>
        <taxon>Actinomycetota</taxon>
        <taxon>Actinomycetes</taxon>
        <taxon>Bifidobacteriales</taxon>
        <taxon>Bifidobacteriaceae</taxon>
        <taxon>Bifidobacterium</taxon>
    </lineage>
</organism>